<evidence type="ECO:0000256" key="1">
    <source>
        <dbReference type="SAM" id="MobiDB-lite"/>
    </source>
</evidence>
<feature type="transmembrane region" description="Helical" evidence="2">
    <location>
        <begin position="348"/>
        <end position="368"/>
    </location>
</feature>
<keyword evidence="4" id="KW-1185">Reference proteome</keyword>
<keyword evidence="2" id="KW-1133">Transmembrane helix</keyword>
<keyword evidence="2" id="KW-0812">Transmembrane</keyword>
<feature type="transmembrane region" description="Helical" evidence="2">
    <location>
        <begin position="261"/>
        <end position="285"/>
    </location>
</feature>
<sequence>MTEDAPSTGSGTPHGRPNDPPAVAPADTTGDRPRTEGPAPAPPPPPAETAIAGAPPPPGGTTTAVMDPPPPPSTPTAPKESGRPGLGMLPIALGVGFLAAAIMTSAYRSRSDGDLDWSNYTVGLGATAVLLLVALAVAVRGSGRVREELVTWTGSIGILGAGIMLGVGLEEIDGSEDWLAYLVGGVVVLLSVVGYAAIRRGAFVVTAILGAGIAYIQLADDVIVDIGDEDDQAIIAAATVAVFVLAVTAIGWLLRTRALSGVVAGVIGVVGINIVLLVLVFQQVFASFFGDLEMLGSDGSDGSDGNDGGTNGSAPPDFDTDVYVILAIAAVLTLVWALAASLTRHSGFTVLAIAMPATVVPTSTFVLMVEHPTWWGVGFAAAGSLLLAAVGLKQVLASKRPSSSPVGPTR</sequence>
<feature type="transmembrane region" description="Helical" evidence="2">
    <location>
        <begin position="322"/>
        <end position="341"/>
    </location>
</feature>
<feature type="transmembrane region" description="Helical" evidence="2">
    <location>
        <begin position="374"/>
        <end position="392"/>
    </location>
</feature>
<feature type="transmembrane region" description="Helical" evidence="2">
    <location>
        <begin position="149"/>
        <end position="167"/>
    </location>
</feature>
<keyword evidence="2" id="KW-0472">Membrane</keyword>
<feature type="region of interest" description="Disordered" evidence="1">
    <location>
        <begin position="1"/>
        <end position="85"/>
    </location>
</feature>
<accession>A0A417Y1R9</accession>
<dbReference type="EMBL" id="QXGH01000017">
    <property type="protein sequence ID" value="RHW26546.1"/>
    <property type="molecule type" value="Genomic_DNA"/>
</dbReference>
<reference evidence="3 4" key="1">
    <citation type="submission" date="2018-09" db="EMBL/GenBank/DDBJ databases">
        <title>Genome sequencing of Nocardioides immobilis CCTCC AB 2017083 for comparison to Nocardioides silvaticus.</title>
        <authorList>
            <person name="Li C."/>
            <person name="Wang G."/>
        </authorList>
    </citation>
    <scope>NUCLEOTIDE SEQUENCE [LARGE SCALE GENOMIC DNA]</scope>
    <source>
        <strain evidence="3 4">CCTCC AB 2017083</strain>
    </source>
</reference>
<dbReference type="Proteomes" id="UP000283644">
    <property type="component" value="Unassembled WGS sequence"/>
</dbReference>
<organism evidence="3 4">
    <name type="scientific">Nocardioides immobilis</name>
    <dbReference type="NCBI Taxonomy" id="2049295"/>
    <lineage>
        <taxon>Bacteria</taxon>
        <taxon>Bacillati</taxon>
        <taxon>Actinomycetota</taxon>
        <taxon>Actinomycetes</taxon>
        <taxon>Propionibacteriales</taxon>
        <taxon>Nocardioidaceae</taxon>
        <taxon>Nocardioides</taxon>
    </lineage>
</organism>
<evidence type="ECO:0000256" key="2">
    <source>
        <dbReference type="SAM" id="Phobius"/>
    </source>
</evidence>
<feature type="transmembrane region" description="Helical" evidence="2">
    <location>
        <begin position="179"/>
        <end position="197"/>
    </location>
</feature>
<evidence type="ECO:0000313" key="4">
    <source>
        <dbReference type="Proteomes" id="UP000283644"/>
    </source>
</evidence>
<gene>
    <name evidence="3" type="ORF">D0Z08_14590</name>
</gene>
<feature type="compositionally biased region" description="Polar residues" evidence="1">
    <location>
        <begin position="1"/>
        <end position="11"/>
    </location>
</feature>
<evidence type="ECO:0000313" key="3">
    <source>
        <dbReference type="EMBL" id="RHW26546.1"/>
    </source>
</evidence>
<proteinExistence type="predicted"/>
<feature type="transmembrane region" description="Helical" evidence="2">
    <location>
        <begin position="202"/>
        <end position="218"/>
    </location>
</feature>
<protein>
    <recommendedName>
        <fullName evidence="5">DUF2339 domain-containing protein</fullName>
    </recommendedName>
</protein>
<feature type="transmembrane region" description="Helical" evidence="2">
    <location>
        <begin position="233"/>
        <end position="254"/>
    </location>
</feature>
<evidence type="ECO:0008006" key="5">
    <source>
        <dbReference type="Google" id="ProtNLM"/>
    </source>
</evidence>
<dbReference type="RefSeq" id="WP_118925960.1">
    <property type="nucleotide sequence ID" value="NZ_QXGH01000017.1"/>
</dbReference>
<dbReference type="OrthoDB" id="3787782at2"/>
<feature type="transmembrane region" description="Helical" evidence="2">
    <location>
        <begin position="86"/>
        <end position="107"/>
    </location>
</feature>
<feature type="transmembrane region" description="Helical" evidence="2">
    <location>
        <begin position="119"/>
        <end position="137"/>
    </location>
</feature>
<name>A0A417Y1R9_9ACTN</name>
<dbReference type="AlphaFoldDB" id="A0A417Y1R9"/>
<comment type="caution">
    <text evidence="3">The sequence shown here is derived from an EMBL/GenBank/DDBJ whole genome shotgun (WGS) entry which is preliminary data.</text>
</comment>